<gene>
    <name evidence="2" type="ORF">JZ786_10870</name>
</gene>
<dbReference type="SMART" id="SM01119">
    <property type="entry name" value="D-ser_dehydrat"/>
    <property type="match status" value="1"/>
</dbReference>
<reference evidence="2 3" key="1">
    <citation type="submission" date="2021-02" db="EMBL/GenBank/DDBJ databases">
        <title>Alicyclobacillus curvatus sp. nov. and Alicyclobacillus mengziensis sp. nov., two acidophilic bacteria isolated from acid mine drainage.</title>
        <authorList>
            <person name="Huang Y."/>
        </authorList>
    </citation>
    <scope>NUCLEOTIDE SEQUENCE [LARGE SCALE GENOMIC DNA]</scope>
    <source>
        <strain evidence="2 3">S30H14</strain>
    </source>
</reference>
<proteinExistence type="predicted"/>
<feature type="domain" description="D-serine dehydratase-like" evidence="1">
    <location>
        <begin position="7"/>
        <end position="71"/>
    </location>
</feature>
<dbReference type="AlphaFoldDB" id="A0A9X7W294"/>
<evidence type="ECO:0000313" key="2">
    <source>
        <dbReference type="EMBL" id="QSO49371.1"/>
    </source>
</evidence>
<dbReference type="PANTHER" id="PTHR28004:SF2">
    <property type="entry name" value="D-SERINE DEHYDRATASE"/>
    <property type="match status" value="1"/>
</dbReference>
<dbReference type="Gene3D" id="2.40.37.20">
    <property type="entry name" value="D-serine dehydratase-like domain"/>
    <property type="match status" value="1"/>
</dbReference>
<dbReference type="InterPro" id="IPR042208">
    <property type="entry name" value="D-ser_dehydrat-like_sf"/>
</dbReference>
<dbReference type="EMBL" id="CP071182">
    <property type="protein sequence ID" value="QSO49371.1"/>
    <property type="molecule type" value="Genomic_DNA"/>
</dbReference>
<dbReference type="PANTHER" id="PTHR28004">
    <property type="entry name" value="ZGC:162816-RELATED"/>
    <property type="match status" value="1"/>
</dbReference>
<dbReference type="Pfam" id="PF14031">
    <property type="entry name" value="D-ser_dehydrat"/>
    <property type="match status" value="1"/>
</dbReference>
<dbReference type="InterPro" id="IPR026956">
    <property type="entry name" value="D-ser_dehydrat-like_dom"/>
</dbReference>
<keyword evidence="3" id="KW-1185">Reference proteome</keyword>
<dbReference type="KEGG" id="afx:JZ786_10870"/>
<accession>A0A9X7W294</accession>
<organism evidence="2 3">
    <name type="scientific">Alicyclobacillus mengziensis</name>
    <dbReference type="NCBI Taxonomy" id="2931921"/>
    <lineage>
        <taxon>Bacteria</taxon>
        <taxon>Bacillati</taxon>
        <taxon>Bacillota</taxon>
        <taxon>Bacilli</taxon>
        <taxon>Bacillales</taxon>
        <taxon>Alicyclobacillaceae</taxon>
        <taxon>Alicyclobacillus</taxon>
    </lineage>
</organism>
<sequence length="88" mass="9784">MIKDDLATPALVVDKDVLQQVPDAVIVRLSEEHAVIEVEQEGLLGIKDRLEIIPNHVCPVVNLTDTLYVTEGDEVKDIWTVAARGRVR</sequence>
<evidence type="ECO:0000259" key="1">
    <source>
        <dbReference type="SMART" id="SM01119"/>
    </source>
</evidence>
<dbReference type="RefSeq" id="WP_206658682.1">
    <property type="nucleotide sequence ID" value="NZ_CP071182.1"/>
</dbReference>
<dbReference type="GO" id="GO:0036088">
    <property type="term" value="P:D-serine catabolic process"/>
    <property type="evidence" value="ECO:0007669"/>
    <property type="project" value="TreeGrafter"/>
</dbReference>
<protein>
    <recommendedName>
        <fullName evidence="1">D-serine dehydratase-like domain-containing protein</fullName>
    </recommendedName>
</protein>
<dbReference type="InterPro" id="IPR051466">
    <property type="entry name" value="D-amino_acid_metab_enzyme"/>
</dbReference>
<dbReference type="Proteomes" id="UP000663505">
    <property type="component" value="Chromosome"/>
</dbReference>
<name>A0A9X7W294_9BACL</name>
<evidence type="ECO:0000313" key="3">
    <source>
        <dbReference type="Proteomes" id="UP000663505"/>
    </source>
</evidence>
<dbReference type="GO" id="GO:0008721">
    <property type="term" value="F:D-serine ammonia-lyase activity"/>
    <property type="evidence" value="ECO:0007669"/>
    <property type="project" value="TreeGrafter"/>
</dbReference>